<evidence type="ECO:0000313" key="3">
    <source>
        <dbReference type="Proteomes" id="UP001203880"/>
    </source>
</evidence>
<protein>
    <recommendedName>
        <fullName evidence="4">DUF995 domain-containing protein</fullName>
    </recommendedName>
</protein>
<evidence type="ECO:0008006" key="4">
    <source>
        <dbReference type="Google" id="ProtNLM"/>
    </source>
</evidence>
<organism evidence="2 3">
    <name type="scientific">Ruegeria spongiae</name>
    <dbReference type="NCBI Taxonomy" id="2942209"/>
    <lineage>
        <taxon>Bacteria</taxon>
        <taxon>Pseudomonadati</taxon>
        <taxon>Pseudomonadota</taxon>
        <taxon>Alphaproteobacteria</taxon>
        <taxon>Rhodobacterales</taxon>
        <taxon>Roseobacteraceae</taxon>
        <taxon>Ruegeria</taxon>
    </lineage>
</organism>
<dbReference type="RefSeq" id="WP_249712077.1">
    <property type="nucleotide sequence ID" value="NZ_JAMFMB010000027.1"/>
</dbReference>
<sequence length="129" mass="14149">MFSRQYALPAAFALCLAAPAGADEIMSAEDLLATIPGAVLTGISNEDGATPWVQTYGRDGQAKGVFGARDYSSSWAVRRDLWCEDWGSGSGCWRLERVDENTIQPYHGDRKLQNVWTIQRHSDTQPANG</sequence>
<gene>
    <name evidence="2" type="ORF">M3P21_17650</name>
</gene>
<reference evidence="2" key="1">
    <citation type="submission" date="2022-05" db="EMBL/GenBank/DDBJ databases">
        <authorList>
            <person name="Park J.-S."/>
        </authorList>
    </citation>
    <scope>NUCLEOTIDE SEQUENCE</scope>
    <source>
        <strain evidence="2">2012CJ41-6</strain>
    </source>
</reference>
<accession>A0ABT0Q861</accession>
<keyword evidence="3" id="KW-1185">Reference proteome</keyword>
<proteinExistence type="predicted"/>
<comment type="caution">
    <text evidence="2">The sequence shown here is derived from an EMBL/GenBank/DDBJ whole genome shotgun (WGS) entry which is preliminary data.</text>
</comment>
<evidence type="ECO:0000256" key="1">
    <source>
        <dbReference type="SAM" id="SignalP"/>
    </source>
</evidence>
<feature type="signal peptide" evidence="1">
    <location>
        <begin position="1"/>
        <end position="22"/>
    </location>
</feature>
<evidence type="ECO:0000313" key="2">
    <source>
        <dbReference type="EMBL" id="MCL6285358.1"/>
    </source>
</evidence>
<keyword evidence="1" id="KW-0732">Signal</keyword>
<feature type="chain" id="PRO_5046662663" description="DUF995 domain-containing protein" evidence="1">
    <location>
        <begin position="23"/>
        <end position="129"/>
    </location>
</feature>
<name>A0ABT0Q861_9RHOB</name>
<dbReference type="Proteomes" id="UP001203880">
    <property type="component" value="Unassembled WGS sequence"/>
</dbReference>
<dbReference type="EMBL" id="JAMFMB010000027">
    <property type="protein sequence ID" value="MCL6285358.1"/>
    <property type="molecule type" value="Genomic_DNA"/>
</dbReference>